<feature type="coiled-coil region" evidence="1">
    <location>
        <begin position="116"/>
        <end position="150"/>
    </location>
</feature>
<feature type="region of interest" description="Disordered" evidence="2">
    <location>
        <begin position="1"/>
        <end position="62"/>
    </location>
</feature>
<organism evidence="3 4">
    <name type="scientific">Scleropages formosus</name>
    <name type="common">Asian bonytongue</name>
    <name type="synonym">Osteoglossum formosum</name>
    <dbReference type="NCBI Taxonomy" id="113540"/>
    <lineage>
        <taxon>Eukaryota</taxon>
        <taxon>Metazoa</taxon>
        <taxon>Chordata</taxon>
        <taxon>Craniata</taxon>
        <taxon>Vertebrata</taxon>
        <taxon>Euteleostomi</taxon>
        <taxon>Actinopterygii</taxon>
        <taxon>Neopterygii</taxon>
        <taxon>Teleostei</taxon>
        <taxon>Osteoglossocephala</taxon>
        <taxon>Osteoglossomorpha</taxon>
        <taxon>Osteoglossiformes</taxon>
        <taxon>Osteoglossidae</taxon>
        <taxon>Scleropages</taxon>
    </lineage>
</organism>
<sequence length="190" mass="21723">MDSGFKDNEEELQEIKELRDTVSDTRLQADAARRRREAAEKDVQRSVSARDRPMPPRRLDPKEASALRLLNAEKQRVTLLTQQLQEHEARACRSRGLREDTLRDARHKEALLGEDADRMNVLCAQLRRSLAEARSRRLAADKDLEQLRSRTRVSACRESGQRKQEQMLDEFVSRLDVAAALGPPGRKAGK</sequence>
<gene>
    <name evidence="3" type="ORF">Z043_112812</name>
</gene>
<evidence type="ECO:0000256" key="1">
    <source>
        <dbReference type="SAM" id="Coils"/>
    </source>
</evidence>
<evidence type="ECO:0000313" key="4">
    <source>
        <dbReference type="Proteomes" id="UP000034805"/>
    </source>
</evidence>
<name>A0A0N8JZ69_SCLFO</name>
<evidence type="ECO:0000256" key="2">
    <source>
        <dbReference type="SAM" id="MobiDB-lite"/>
    </source>
</evidence>
<evidence type="ECO:0000313" key="3">
    <source>
        <dbReference type="EMBL" id="KPP68505.1"/>
    </source>
</evidence>
<proteinExistence type="predicted"/>
<reference evidence="3 4" key="1">
    <citation type="submission" date="2015-08" db="EMBL/GenBank/DDBJ databases">
        <title>The genome of the Asian arowana (Scleropages formosus).</title>
        <authorList>
            <person name="Tan M.H."/>
            <person name="Gan H.M."/>
            <person name="Croft L.J."/>
            <person name="Austin C.M."/>
        </authorList>
    </citation>
    <scope>NUCLEOTIDE SEQUENCE [LARGE SCALE GENOMIC DNA]</scope>
    <source>
        <strain evidence="3">Aro1</strain>
    </source>
</reference>
<dbReference type="Proteomes" id="UP000034805">
    <property type="component" value="Unassembled WGS sequence"/>
</dbReference>
<accession>A0A0N8JZ69</accession>
<protein>
    <submittedName>
        <fullName evidence="3">Uncharacterized protein</fullName>
    </submittedName>
</protein>
<feature type="compositionally biased region" description="Basic and acidic residues" evidence="2">
    <location>
        <begin position="1"/>
        <end position="23"/>
    </location>
</feature>
<feature type="compositionally biased region" description="Basic and acidic residues" evidence="2">
    <location>
        <begin position="37"/>
        <end position="62"/>
    </location>
</feature>
<dbReference type="AlphaFoldDB" id="A0A0N8JZ69"/>
<comment type="caution">
    <text evidence="3">The sequence shown here is derived from an EMBL/GenBank/DDBJ whole genome shotgun (WGS) entry which is preliminary data.</text>
</comment>
<keyword evidence="1" id="KW-0175">Coiled coil</keyword>
<dbReference type="EMBL" id="JARO02004455">
    <property type="protein sequence ID" value="KPP68505.1"/>
    <property type="molecule type" value="Genomic_DNA"/>
</dbReference>